<dbReference type="Pfam" id="PF03488">
    <property type="entry name" value="Ins_beta"/>
    <property type="match status" value="1"/>
</dbReference>
<comment type="subcellular location">
    <subcellularLocation>
        <location evidence="1">Secreted</location>
    </subcellularLocation>
</comment>
<comment type="similarity">
    <text evidence="2">Belongs to the insulin family.</text>
</comment>
<feature type="signal peptide" evidence="5">
    <location>
        <begin position="1"/>
        <end position="32"/>
    </location>
</feature>
<keyword evidence="5" id="KW-0732">Signal</keyword>
<dbReference type="InterPro" id="IPR003235">
    <property type="entry name" value="Nem_insulin-like_b-type"/>
</dbReference>
<dbReference type="Gene3D" id="1.10.100.10">
    <property type="entry name" value="Insulin-like"/>
    <property type="match status" value="1"/>
</dbReference>
<evidence type="ECO:0000256" key="3">
    <source>
        <dbReference type="ARBA" id="ARBA00022525"/>
    </source>
</evidence>
<evidence type="ECO:0000313" key="6">
    <source>
        <dbReference type="Proteomes" id="UP000095281"/>
    </source>
</evidence>
<reference evidence="7" key="1">
    <citation type="submission" date="2016-11" db="UniProtKB">
        <authorList>
            <consortium name="WormBaseParasite"/>
        </authorList>
    </citation>
    <scope>IDENTIFICATION</scope>
</reference>
<evidence type="ECO:0000256" key="5">
    <source>
        <dbReference type="SAM" id="SignalP"/>
    </source>
</evidence>
<accession>A0A1I8BPK3</accession>
<evidence type="ECO:0000313" key="7">
    <source>
        <dbReference type="WBParaSite" id="MhA1_Contig346.frz3.gene27"/>
    </source>
</evidence>
<keyword evidence="4" id="KW-1015">Disulfide bond</keyword>
<keyword evidence="6" id="KW-1185">Reference proteome</keyword>
<dbReference type="AlphaFoldDB" id="A0A1I8BPK3"/>
<dbReference type="GO" id="GO:0005576">
    <property type="term" value="C:extracellular region"/>
    <property type="evidence" value="ECO:0007669"/>
    <property type="project" value="UniProtKB-SubCell"/>
</dbReference>
<evidence type="ECO:0000256" key="1">
    <source>
        <dbReference type="ARBA" id="ARBA00004613"/>
    </source>
</evidence>
<name>A0A1I8BPK3_MELHA</name>
<organism evidence="6 7">
    <name type="scientific">Meloidogyne hapla</name>
    <name type="common">Root-knot nematode worm</name>
    <dbReference type="NCBI Taxonomy" id="6305"/>
    <lineage>
        <taxon>Eukaryota</taxon>
        <taxon>Metazoa</taxon>
        <taxon>Ecdysozoa</taxon>
        <taxon>Nematoda</taxon>
        <taxon>Chromadorea</taxon>
        <taxon>Rhabditida</taxon>
        <taxon>Tylenchina</taxon>
        <taxon>Tylenchomorpha</taxon>
        <taxon>Tylenchoidea</taxon>
        <taxon>Meloidogynidae</taxon>
        <taxon>Meloidogyninae</taxon>
        <taxon>Meloidogyne</taxon>
    </lineage>
</organism>
<evidence type="ECO:0000256" key="2">
    <source>
        <dbReference type="ARBA" id="ARBA00009034"/>
    </source>
</evidence>
<keyword evidence="3" id="KW-0964">Secreted</keyword>
<evidence type="ECO:0000256" key="4">
    <source>
        <dbReference type="ARBA" id="ARBA00023157"/>
    </source>
</evidence>
<proteinExistence type="inferred from homology"/>
<feature type="chain" id="PRO_5009316028" evidence="5">
    <location>
        <begin position="33"/>
        <end position="205"/>
    </location>
</feature>
<protein>
    <submittedName>
        <fullName evidence="7">Secreted protein</fullName>
    </submittedName>
</protein>
<sequence>MVNITATFSIERLVLTHLLCFCFHSVSFEVNSDNMDELRLLQSLTLNFVGDAWSKAGLLNDFILDTEQDESIDVNARVKKLMSTELPLMILQLNSDNHKKDTTTSFKLLERQRVLKLFNEIYNDKTAMIMEQLKRAKNIHNGIELLPALVKRQPVRRCGTLLIKHIQKVCNGCLRSATDAGFSKITDICCTQRACDDGELKPFCC</sequence>
<dbReference type="GO" id="GO:0005179">
    <property type="term" value="F:hormone activity"/>
    <property type="evidence" value="ECO:0007669"/>
    <property type="project" value="InterPro"/>
</dbReference>
<dbReference type="WBParaSite" id="MhA1_Contig346.frz3.gene27">
    <property type="protein sequence ID" value="MhA1_Contig346.frz3.gene27"/>
    <property type="gene ID" value="MhA1_Contig346.frz3.gene27"/>
</dbReference>
<dbReference type="Proteomes" id="UP000095281">
    <property type="component" value="Unplaced"/>
</dbReference>